<dbReference type="EMBL" id="JAABOA010001150">
    <property type="protein sequence ID" value="KAF9582180.1"/>
    <property type="molecule type" value="Genomic_DNA"/>
</dbReference>
<evidence type="ECO:0000313" key="1">
    <source>
        <dbReference type="EMBL" id="KAF9582180.1"/>
    </source>
</evidence>
<proteinExistence type="predicted"/>
<reference evidence="1" key="1">
    <citation type="journal article" date="2020" name="Fungal Divers.">
        <title>Resolving the Mortierellaceae phylogeny through synthesis of multi-gene phylogenetics and phylogenomics.</title>
        <authorList>
            <person name="Vandepol N."/>
            <person name="Liber J."/>
            <person name="Desiro A."/>
            <person name="Na H."/>
            <person name="Kennedy M."/>
            <person name="Barry K."/>
            <person name="Grigoriev I.V."/>
            <person name="Miller A.N."/>
            <person name="O'Donnell K."/>
            <person name="Stajich J.E."/>
            <person name="Bonito G."/>
        </authorList>
    </citation>
    <scope>NUCLEOTIDE SEQUENCE</scope>
    <source>
        <strain evidence="1">KOD1015</strain>
    </source>
</reference>
<dbReference type="Proteomes" id="UP000780801">
    <property type="component" value="Unassembled WGS sequence"/>
</dbReference>
<evidence type="ECO:0000313" key="2">
    <source>
        <dbReference type="Proteomes" id="UP000780801"/>
    </source>
</evidence>
<keyword evidence="2" id="KW-1185">Reference proteome</keyword>
<gene>
    <name evidence="1" type="ORF">BGW38_000545</name>
</gene>
<sequence length="230" mass="25742">MNVVSKHKLLIKPAAQLNSRFIEASDFPYKPLANILRHLRWDALKFLGRSENVVHGPKKSNESEKGMSTQTDDIFKGSIRQEPVIYLQEVGDILDSSRHIKVVDCFDSSDMISIKHPAHIEFAETVFMDHEGDRIEGLFYFQTTVQGETQTSTHAVFWGGSVDMHEGVRVAERDLSDSSKGKSEALQAVPIEGTVCKMNTSNISQTGSGFSHFFSCLMLAVYIKAFEIRA</sequence>
<protein>
    <submittedName>
        <fullName evidence="1">Uncharacterized protein</fullName>
    </submittedName>
</protein>
<organism evidence="1 2">
    <name type="scientific">Lunasporangiospora selenospora</name>
    <dbReference type="NCBI Taxonomy" id="979761"/>
    <lineage>
        <taxon>Eukaryota</taxon>
        <taxon>Fungi</taxon>
        <taxon>Fungi incertae sedis</taxon>
        <taxon>Mucoromycota</taxon>
        <taxon>Mortierellomycotina</taxon>
        <taxon>Mortierellomycetes</taxon>
        <taxon>Mortierellales</taxon>
        <taxon>Mortierellaceae</taxon>
        <taxon>Lunasporangiospora</taxon>
    </lineage>
</organism>
<name>A0A9P6FUQ0_9FUNG</name>
<dbReference type="AlphaFoldDB" id="A0A9P6FUQ0"/>
<comment type="caution">
    <text evidence="1">The sequence shown here is derived from an EMBL/GenBank/DDBJ whole genome shotgun (WGS) entry which is preliminary data.</text>
</comment>
<accession>A0A9P6FUQ0</accession>